<dbReference type="EMBL" id="DF143653">
    <property type="protein sequence ID" value="GAA53933.1"/>
    <property type="molecule type" value="Genomic_DNA"/>
</dbReference>
<gene>
    <name evidence="1" type="ORF">CLF_111658</name>
</gene>
<accession>G7YLV2</accession>
<dbReference type="AlphaFoldDB" id="G7YLV2"/>
<protein>
    <submittedName>
        <fullName evidence="1">Uncharacterized protein</fullName>
    </submittedName>
</protein>
<evidence type="ECO:0000313" key="1">
    <source>
        <dbReference type="EMBL" id="GAA53933.1"/>
    </source>
</evidence>
<name>G7YLV2_CLOSI</name>
<dbReference type="Proteomes" id="UP000008909">
    <property type="component" value="Unassembled WGS sequence"/>
</dbReference>
<reference evidence="1" key="1">
    <citation type="journal article" date="2011" name="Genome Biol.">
        <title>The draft genome of the carcinogenic human liver fluke Clonorchis sinensis.</title>
        <authorList>
            <person name="Wang X."/>
            <person name="Chen W."/>
            <person name="Huang Y."/>
            <person name="Sun J."/>
            <person name="Men J."/>
            <person name="Liu H."/>
            <person name="Luo F."/>
            <person name="Guo L."/>
            <person name="Lv X."/>
            <person name="Deng C."/>
            <person name="Zhou C."/>
            <person name="Fan Y."/>
            <person name="Li X."/>
            <person name="Huang L."/>
            <person name="Hu Y."/>
            <person name="Liang C."/>
            <person name="Hu X."/>
            <person name="Xu J."/>
            <person name="Yu X."/>
        </authorList>
    </citation>
    <scope>NUCLEOTIDE SEQUENCE [LARGE SCALE GENOMIC DNA]</scope>
    <source>
        <strain evidence="1">Henan</strain>
    </source>
</reference>
<sequence>MLMYGAVHGPTYGVAMTRNFRCASKARQYSTERRTPFESIETLVNSSFLSIEEKLVVRQILMYPNESFLQRTETYIHKAVFCRLKFVWFISKQYPTFCVWVNSQVVRDQYGQPGVRKGSRYFLLYLRFAVGVMNDNSVHVHTMHFSRSGAGGWKFRIFSGYETPAASSTAMEAFLADLSVYFAAYSRTAYTIQLKTCQVVLTFTAASVSSSKKISGHKFACMGRYSRYLIALGNAFTVGTLVFVKLVRFSVTPWSKTLLVFSSRPPVPPENCLTMGTIIPDNSLPRVIGFYPTGGKQSPDLQLDAGRILSAGNQGLTRFRSSNTHLAGIHRANQPQRQVSLVYLRLVDSVLKPEAFNEDFVLAENGIQMYGVPNQHESVEWSGLSTQAIPQLTHTRSPPTACSCVHLRMTATTLFRRPKNLGNVNLVDEIIPDIHTLTSKRSVLYLLDCVKTTDVTFFKGNDLRPVIEIVPSNGKRMVKILDLDDLSCHRRHIDQVEFNIRGRSINDTPAVSNTDESFAGKRGKYFKITVIFGTFEGLEELQPPGIRLTNFLLAKSSRRLVICPAIVRLRLGRSLSFSSLCPSLLAMIYTNAIDNCFSSEIEKLSGNIYNMYAKDIHRTMLILIMGPLRVSIDKHIGHLSTMGIQSNVHAQDIEQGLVNLAGLRNEL</sequence>
<organism evidence="1 2">
    <name type="scientific">Clonorchis sinensis</name>
    <name type="common">Chinese liver fluke</name>
    <dbReference type="NCBI Taxonomy" id="79923"/>
    <lineage>
        <taxon>Eukaryota</taxon>
        <taxon>Metazoa</taxon>
        <taxon>Spiralia</taxon>
        <taxon>Lophotrochozoa</taxon>
        <taxon>Platyhelminthes</taxon>
        <taxon>Trematoda</taxon>
        <taxon>Digenea</taxon>
        <taxon>Opisthorchiida</taxon>
        <taxon>Opisthorchiata</taxon>
        <taxon>Opisthorchiidae</taxon>
        <taxon>Clonorchis</taxon>
    </lineage>
</organism>
<proteinExistence type="predicted"/>
<keyword evidence="2" id="KW-1185">Reference proteome</keyword>
<reference key="2">
    <citation type="submission" date="2011-10" db="EMBL/GenBank/DDBJ databases">
        <title>The genome and transcriptome sequence of Clonorchis sinensis provide insights into the carcinogenic liver fluke.</title>
        <authorList>
            <person name="Wang X."/>
            <person name="Huang Y."/>
            <person name="Chen W."/>
            <person name="Liu H."/>
            <person name="Guo L."/>
            <person name="Chen Y."/>
            <person name="Luo F."/>
            <person name="Zhou W."/>
            <person name="Sun J."/>
            <person name="Mao Q."/>
            <person name="Liang P."/>
            <person name="Zhou C."/>
            <person name="Tian Y."/>
            <person name="Men J."/>
            <person name="Lv X."/>
            <person name="Huang L."/>
            <person name="Zhou J."/>
            <person name="Hu Y."/>
            <person name="Li R."/>
            <person name="Zhang F."/>
            <person name="Lei H."/>
            <person name="Li X."/>
            <person name="Hu X."/>
            <person name="Liang C."/>
            <person name="Xu J."/>
            <person name="Wu Z."/>
            <person name="Yu X."/>
        </authorList>
    </citation>
    <scope>NUCLEOTIDE SEQUENCE</scope>
    <source>
        <strain>Henan</strain>
    </source>
</reference>
<evidence type="ECO:0000313" key="2">
    <source>
        <dbReference type="Proteomes" id="UP000008909"/>
    </source>
</evidence>